<feature type="region of interest" description="Disordered" evidence="1">
    <location>
        <begin position="1"/>
        <end position="51"/>
    </location>
</feature>
<reference evidence="2 3" key="1">
    <citation type="journal article" date="2018" name="PLoS ONE">
        <title>The draft genome of Kipferlia bialata reveals reductive genome evolution in fornicate parasites.</title>
        <authorList>
            <person name="Tanifuji G."/>
            <person name="Takabayashi S."/>
            <person name="Kume K."/>
            <person name="Takagi M."/>
            <person name="Nakayama T."/>
            <person name="Kamikawa R."/>
            <person name="Inagaki Y."/>
            <person name="Hashimoto T."/>
        </authorList>
    </citation>
    <scope>NUCLEOTIDE SEQUENCE [LARGE SCALE GENOMIC DNA]</scope>
    <source>
        <strain evidence="2">NY0173</strain>
    </source>
</reference>
<organism evidence="2 3">
    <name type="scientific">Kipferlia bialata</name>
    <dbReference type="NCBI Taxonomy" id="797122"/>
    <lineage>
        <taxon>Eukaryota</taxon>
        <taxon>Metamonada</taxon>
        <taxon>Carpediemonas-like organisms</taxon>
        <taxon>Kipferlia</taxon>
    </lineage>
</organism>
<protein>
    <submittedName>
        <fullName evidence="2">Uncharacterized protein</fullName>
    </submittedName>
</protein>
<feature type="compositionally biased region" description="Low complexity" evidence="1">
    <location>
        <begin position="40"/>
        <end position="51"/>
    </location>
</feature>
<evidence type="ECO:0000313" key="3">
    <source>
        <dbReference type="Proteomes" id="UP000265618"/>
    </source>
</evidence>
<keyword evidence="3" id="KW-1185">Reference proteome</keyword>
<dbReference type="Proteomes" id="UP000265618">
    <property type="component" value="Unassembled WGS sequence"/>
</dbReference>
<evidence type="ECO:0000256" key="1">
    <source>
        <dbReference type="SAM" id="MobiDB-lite"/>
    </source>
</evidence>
<sequence length="116" mass="12093">MQPVELSVMPASPSKQEKGEMGDEGEKGGEGVDTAESPDTPNTPNAATGATEVVKKEKLLLVSECHLVSGLSHRPRGWCGMAQIEEGAVLVVGANKSASNSNTCIIVRYTAEPEGL</sequence>
<dbReference type="AlphaFoldDB" id="A0A9K3D0R3"/>
<gene>
    <name evidence="2" type="ORF">KIPB_007170</name>
</gene>
<evidence type="ECO:0000313" key="2">
    <source>
        <dbReference type="EMBL" id="GIQ85495.1"/>
    </source>
</evidence>
<feature type="non-terminal residue" evidence="2">
    <location>
        <position position="1"/>
    </location>
</feature>
<name>A0A9K3D0R3_9EUKA</name>
<comment type="caution">
    <text evidence="2">The sequence shown here is derived from an EMBL/GenBank/DDBJ whole genome shotgun (WGS) entry which is preliminary data.</text>
</comment>
<feature type="compositionally biased region" description="Basic and acidic residues" evidence="1">
    <location>
        <begin position="15"/>
        <end position="30"/>
    </location>
</feature>
<proteinExistence type="predicted"/>
<accession>A0A9K3D0R3</accession>
<dbReference type="EMBL" id="BDIP01001973">
    <property type="protein sequence ID" value="GIQ85495.1"/>
    <property type="molecule type" value="Genomic_DNA"/>
</dbReference>